<keyword evidence="7" id="KW-1185">Reference proteome</keyword>
<dbReference type="Proteomes" id="UP001279734">
    <property type="component" value="Unassembled WGS sequence"/>
</dbReference>
<keyword evidence="2" id="KW-0547">Nucleotide-binding</keyword>
<dbReference type="AlphaFoldDB" id="A0AAD3TGS4"/>
<feature type="domain" description="RecA family profile 2" evidence="5">
    <location>
        <begin position="143"/>
        <end position="207"/>
    </location>
</feature>
<dbReference type="PANTHER" id="PTHR45900">
    <property type="entry name" value="RECA"/>
    <property type="match status" value="1"/>
</dbReference>
<dbReference type="GO" id="GO:0005524">
    <property type="term" value="F:ATP binding"/>
    <property type="evidence" value="ECO:0007669"/>
    <property type="project" value="UniProtKB-KW"/>
</dbReference>
<comment type="caution">
    <text evidence="6">The sequence shown here is derived from an EMBL/GenBank/DDBJ whole genome shotgun (WGS) entry which is preliminary data.</text>
</comment>
<evidence type="ECO:0000256" key="1">
    <source>
        <dbReference type="ARBA" id="ARBA00009391"/>
    </source>
</evidence>
<sequence length="255" mass="27733">MLVEDPLWLQSKLCSGKTTLTLHMIAVAQTLEENVMLLEAEHTFDAAYPKPLCGDVEHLIICQPDKEEMAFEIAANRSGAIHQICVDSILALTPCAEIEGENWMQQMDLQTQLVSQALCKISGNASNAGCTLIFLHQIRRKSDASYGNAEITSGGIVLKFLASLCPEIQLIEKDNSVNGNEDNGLHKRARPAEFAILIGAGVTKPGGIFTCTEVIDVVARKRSWNSYSDPLCGEIEKVVQSLMLVGIGQVSSLYA</sequence>
<dbReference type="GO" id="GO:0006281">
    <property type="term" value="P:DNA repair"/>
    <property type="evidence" value="ECO:0007669"/>
    <property type="project" value="InterPro"/>
</dbReference>
<dbReference type="PRINTS" id="PR00142">
    <property type="entry name" value="RECA"/>
</dbReference>
<evidence type="ECO:0000256" key="2">
    <source>
        <dbReference type="ARBA" id="ARBA00022741"/>
    </source>
</evidence>
<dbReference type="SUPFAM" id="SSF52540">
    <property type="entry name" value="P-loop containing nucleoside triphosphate hydrolases"/>
    <property type="match status" value="1"/>
</dbReference>
<protein>
    <recommendedName>
        <fullName evidence="5">RecA family profile 2 domain-containing protein</fullName>
    </recommendedName>
</protein>
<dbReference type="PANTHER" id="PTHR45900:SF1">
    <property type="entry name" value="MITOCHONDRIAL DNA REPAIR PROTEIN RECA HOMOLOG-RELATED"/>
    <property type="match status" value="1"/>
</dbReference>
<dbReference type="EMBL" id="BSYO01000035">
    <property type="protein sequence ID" value="GMH28886.1"/>
    <property type="molecule type" value="Genomic_DNA"/>
</dbReference>
<comment type="similarity">
    <text evidence="1">Belongs to the RecA family.</text>
</comment>
<evidence type="ECO:0000259" key="5">
    <source>
        <dbReference type="PROSITE" id="PS50163"/>
    </source>
</evidence>
<gene>
    <name evidence="6" type="ORF">Nepgr_030729</name>
</gene>
<dbReference type="Gene3D" id="3.40.50.300">
    <property type="entry name" value="P-loop containing nucleotide triphosphate hydrolases"/>
    <property type="match status" value="1"/>
</dbReference>
<evidence type="ECO:0000313" key="7">
    <source>
        <dbReference type="Proteomes" id="UP001279734"/>
    </source>
</evidence>
<organism evidence="6 7">
    <name type="scientific">Nepenthes gracilis</name>
    <name type="common">Slender pitcher plant</name>
    <dbReference type="NCBI Taxonomy" id="150966"/>
    <lineage>
        <taxon>Eukaryota</taxon>
        <taxon>Viridiplantae</taxon>
        <taxon>Streptophyta</taxon>
        <taxon>Embryophyta</taxon>
        <taxon>Tracheophyta</taxon>
        <taxon>Spermatophyta</taxon>
        <taxon>Magnoliopsida</taxon>
        <taxon>eudicotyledons</taxon>
        <taxon>Gunneridae</taxon>
        <taxon>Pentapetalae</taxon>
        <taxon>Caryophyllales</taxon>
        <taxon>Nepenthaceae</taxon>
        <taxon>Nepenthes</taxon>
    </lineage>
</organism>
<dbReference type="GO" id="GO:0006310">
    <property type="term" value="P:DNA recombination"/>
    <property type="evidence" value="ECO:0007669"/>
    <property type="project" value="UniProtKB-KW"/>
</dbReference>
<name>A0AAD3TGS4_NEPGR</name>
<dbReference type="GO" id="GO:0003697">
    <property type="term" value="F:single-stranded DNA binding"/>
    <property type="evidence" value="ECO:0007669"/>
    <property type="project" value="InterPro"/>
</dbReference>
<dbReference type="GO" id="GO:0008094">
    <property type="term" value="F:ATP-dependent activity, acting on DNA"/>
    <property type="evidence" value="ECO:0007669"/>
    <property type="project" value="InterPro"/>
</dbReference>
<dbReference type="InterPro" id="IPR049428">
    <property type="entry name" value="RecA-like_N"/>
</dbReference>
<reference evidence="6" key="1">
    <citation type="submission" date="2023-05" db="EMBL/GenBank/DDBJ databases">
        <title>Nepenthes gracilis genome sequencing.</title>
        <authorList>
            <person name="Fukushima K."/>
        </authorList>
    </citation>
    <scope>NUCLEOTIDE SEQUENCE</scope>
    <source>
        <strain evidence="6">SING2019-196</strain>
    </source>
</reference>
<dbReference type="InterPro" id="IPR020587">
    <property type="entry name" value="RecA_monomer-monomer_interface"/>
</dbReference>
<proteinExistence type="inferred from homology"/>
<accession>A0AAD3TGS4</accession>
<dbReference type="InterPro" id="IPR013765">
    <property type="entry name" value="DNA_recomb/repair_RecA"/>
</dbReference>
<dbReference type="PROSITE" id="PS50163">
    <property type="entry name" value="RECA_3"/>
    <property type="match status" value="1"/>
</dbReference>
<dbReference type="InterPro" id="IPR027417">
    <property type="entry name" value="P-loop_NTPase"/>
</dbReference>
<keyword evidence="4" id="KW-0233">DNA recombination</keyword>
<dbReference type="Pfam" id="PF00154">
    <property type="entry name" value="RecA_N"/>
    <property type="match status" value="1"/>
</dbReference>
<evidence type="ECO:0000256" key="4">
    <source>
        <dbReference type="ARBA" id="ARBA00023172"/>
    </source>
</evidence>
<evidence type="ECO:0000313" key="6">
    <source>
        <dbReference type="EMBL" id="GMH28886.1"/>
    </source>
</evidence>
<evidence type="ECO:0000256" key="3">
    <source>
        <dbReference type="ARBA" id="ARBA00022840"/>
    </source>
</evidence>
<keyword evidence="3" id="KW-0067">ATP-binding</keyword>